<organism evidence="1 2">
    <name type="scientific">Channa striata</name>
    <name type="common">Snakehead murrel</name>
    <name type="synonym">Ophicephalus striatus</name>
    <dbReference type="NCBI Taxonomy" id="64152"/>
    <lineage>
        <taxon>Eukaryota</taxon>
        <taxon>Metazoa</taxon>
        <taxon>Chordata</taxon>
        <taxon>Craniata</taxon>
        <taxon>Vertebrata</taxon>
        <taxon>Euteleostomi</taxon>
        <taxon>Actinopterygii</taxon>
        <taxon>Neopterygii</taxon>
        <taxon>Teleostei</taxon>
        <taxon>Neoteleostei</taxon>
        <taxon>Acanthomorphata</taxon>
        <taxon>Anabantaria</taxon>
        <taxon>Anabantiformes</taxon>
        <taxon>Channoidei</taxon>
        <taxon>Channidae</taxon>
        <taxon>Channa</taxon>
    </lineage>
</organism>
<dbReference type="AlphaFoldDB" id="A0AA88MKP7"/>
<protein>
    <submittedName>
        <fullName evidence="1">Uncharacterized protein</fullName>
    </submittedName>
</protein>
<name>A0AA88MKP7_CHASR</name>
<evidence type="ECO:0000313" key="2">
    <source>
        <dbReference type="Proteomes" id="UP001187415"/>
    </source>
</evidence>
<accession>A0AA88MKP7</accession>
<gene>
    <name evidence="1" type="ORF">Q5P01_014854</name>
</gene>
<keyword evidence="2" id="KW-1185">Reference proteome</keyword>
<dbReference type="EMBL" id="JAUPFM010000011">
    <property type="protein sequence ID" value="KAK2837642.1"/>
    <property type="molecule type" value="Genomic_DNA"/>
</dbReference>
<proteinExistence type="predicted"/>
<sequence>MASRKSSLTGCGCEMHVSWPQGSLLVRAGLRSSGCGDAAVYTEPEVGSDSEEER</sequence>
<dbReference type="Proteomes" id="UP001187415">
    <property type="component" value="Unassembled WGS sequence"/>
</dbReference>
<evidence type="ECO:0000313" key="1">
    <source>
        <dbReference type="EMBL" id="KAK2837642.1"/>
    </source>
</evidence>
<reference evidence="1" key="1">
    <citation type="submission" date="2023-07" db="EMBL/GenBank/DDBJ databases">
        <title>Chromosome-level Genome Assembly of Striped Snakehead (Channa striata).</title>
        <authorList>
            <person name="Liu H."/>
        </authorList>
    </citation>
    <scope>NUCLEOTIDE SEQUENCE</scope>
    <source>
        <strain evidence="1">Gz</strain>
        <tissue evidence="1">Muscle</tissue>
    </source>
</reference>
<comment type="caution">
    <text evidence="1">The sequence shown here is derived from an EMBL/GenBank/DDBJ whole genome shotgun (WGS) entry which is preliminary data.</text>
</comment>